<sequence>MDETIQETRRASEITRLSRLLHASDDGLSICSISGPGGVGKTYLVKQV</sequence>
<evidence type="ECO:0008006" key="2">
    <source>
        <dbReference type="Google" id="ProtNLM"/>
    </source>
</evidence>
<name>A0A6J4JHI2_9CHLR</name>
<proteinExistence type="predicted"/>
<dbReference type="SUPFAM" id="SSF52540">
    <property type="entry name" value="P-loop containing nucleoside triphosphate hydrolases"/>
    <property type="match status" value="1"/>
</dbReference>
<dbReference type="EMBL" id="CADCTR010001022">
    <property type="protein sequence ID" value="CAA9277616.1"/>
    <property type="molecule type" value="Genomic_DNA"/>
</dbReference>
<reference evidence="1" key="1">
    <citation type="submission" date="2020-02" db="EMBL/GenBank/DDBJ databases">
        <authorList>
            <person name="Meier V. D."/>
        </authorList>
    </citation>
    <scope>NUCLEOTIDE SEQUENCE</scope>
    <source>
        <strain evidence="1">AVDCRST_MAG93</strain>
    </source>
</reference>
<protein>
    <recommendedName>
        <fullName evidence="2">Orc1-like AAA ATPase domain-containing protein</fullName>
    </recommendedName>
</protein>
<dbReference type="InterPro" id="IPR027417">
    <property type="entry name" value="P-loop_NTPase"/>
</dbReference>
<accession>A0A6J4JHI2</accession>
<organism evidence="1">
    <name type="scientific">uncultured Chloroflexia bacterium</name>
    <dbReference type="NCBI Taxonomy" id="1672391"/>
    <lineage>
        <taxon>Bacteria</taxon>
        <taxon>Bacillati</taxon>
        <taxon>Chloroflexota</taxon>
        <taxon>Chloroflexia</taxon>
        <taxon>environmental samples</taxon>
    </lineage>
</organism>
<dbReference type="Gene3D" id="3.40.50.300">
    <property type="entry name" value="P-loop containing nucleotide triphosphate hydrolases"/>
    <property type="match status" value="1"/>
</dbReference>
<dbReference type="AlphaFoldDB" id="A0A6J4JHI2"/>
<gene>
    <name evidence="1" type="ORF">AVDCRST_MAG93-2983</name>
</gene>
<evidence type="ECO:0000313" key="1">
    <source>
        <dbReference type="EMBL" id="CAA9277616.1"/>
    </source>
</evidence>
<feature type="non-terminal residue" evidence="1">
    <location>
        <position position="48"/>
    </location>
</feature>